<proteinExistence type="predicted"/>
<dbReference type="Pfam" id="PF04860">
    <property type="entry name" value="Phage_portal"/>
    <property type="match status" value="1"/>
</dbReference>
<organism evidence="1 2">
    <name type="scientific">Paenibacillus alvei</name>
    <name type="common">Bacillus alvei</name>
    <dbReference type="NCBI Taxonomy" id="44250"/>
    <lineage>
        <taxon>Bacteria</taxon>
        <taxon>Bacillati</taxon>
        <taxon>Bacillota</taxon>
        <taxon>Bacilli</taxon>
        <taxon>Bacillales</taxon>
        <taxon>Paenibacillaceae</taxon>
        <taxon>Paenibacillus</taxon>
    </lineage>
</organism>
<dbReference type="InterPro" id="IPR006944">
    <property type="entry name" value="Phage/GTA_portal"/>
</dbReference>
<name>A0ABT4GQL8_PAEAL</name>
<reference evidence="1 2" key="1">
    <citation type="submission" date="2022-05" db="EMBL/GenBank/DDBJ databases">
        <title>Genome Sequencing of Bee-Associated Microbes.</title>
        <authorList>
            <person name="Dunlap C."/>
        </authorList>
    </citation>
    <scope>NUCLEOTIDE SEQUENCE [LARGE SCALE GENOMIC DNA]</scope>
    <source>
        <strain evidence="1 2">NRRL B-04010</strain>
    </source>
</reference>
<protein>
    <submittedName>
        <fullName evidence="1">Phage portal protein</fullName>
    </submittedName>
</protein>
<keyword evidence="2" id="KW-1185">Reference proteome</keyword>
<evidence type="ECO:0000313" key="1">
    <source>
        <dbReference type="EMBL" id="MCY9758965.1"/>
    </source>
</evidence>
<evidence type="ECO:0000313" key="2">
    <source>
        <dbReference type="Proteomes" id="UP001527181"/>
    </source>
</evidence>
<dbReference type="InterPro" id="IPR006427">
    <property type="entry name" value="Portal_HK97"/>
</dbReference>
<dbReference type="RefSeq" id="WP_268600594.1">
    <property type="nucleotide sequence ID" value="NZ_JAMDNP010000001.1"/>
</dbReference>
<dbReference type="EMBL" id="JAMDNP010000001">
    <property type="protein sequence ID" value="MCY9758965.1"/>
    <property type="molecule type" value="Genomic_DNA"/>
</dbReference>
<sequence length="414" mass="46765">MGILTNLVSQKGEYSFDDFTNDVKKRLYGGRNATGVNVNEDTALRFITVFSCVRVLAEGVGSLPLSVYKKRRGGGKDKAEDHPVYILVHDQPNDEMTSQSWRETMTGHLATSGNCYSILTRNKSGQVNDIYPISWTECKPIRNSETRKIEYHINDRGKTEVFPADRVFHIPGFGFDGIMGYSPIRMAAEAVGIGMASSEFTAHFYKNGMNIGGALEHPQALSDTAYARLQEWINEKGVGLGNSWKPLILEEGMKFARIPMPFVDAQFIETRKLNRDEICGLFRVPPHMIANLERSTNNNIEHQGIEFVMHTLMPYLTRIEQTANWKLFTPAEREAGYYVKFNVDGLLRGDYKSRQEGLAIQHQNGALNADEWREIEDRNPIEDGTGKIYYVNSAAVPRGSIYKLHREGVNLLNE</sequence>
<accession>A0ABT4GQL8</accession>
<gene>
    <name evidence="1" type="ORF">M5X12_00115</name>
</gene>
<comment type="caution">
    <text evidence="1">The sequence shown here is derived from an EMBL/GenBank/DDBJ whole genome shotgun (WGS) entry which is preliminary data.</text>
</comment>
<dbReference type="NCBIfam" id="TIGR01537">
    <property type="entry name" value="portal_HK97"/>
    <property type="match status" value="1"/>
</dbReference>
<dbReference type="Proteomes" id="UP001527181">
    <property type="component" value="Unassembled WGS sequence"/>
</dbReference>